<evidence type="ECO:0000313" key="4">
    <source>
        <dbReference type="Proteomes" id="UP000279721"/>
    </source>
</evidence>
<evidence type="ECO:0000256" key="1">
    <source>
        <dbReference type="SAM" id="Coils"/>
    </source>
</evidence>
<dbReference type="RefSeq" id="YP_009816904.1">
    <property type="nucleotide sequence ID" value="NC_048112.1"/>
</dbReference>
<sequence>MSQHDKDPLIEGGKAGRGKGKPFGPDNKPTGRAPRGPQFRTLLLEALKTVKYQTTDPETGERKEQTLTEAAFIQRGIEMAMRDPSMYRDILARLIPYSRPTMPQVQFDFDPNWTPNERIDAIMKAVAAGEIAVDVAHSLIDIFKKGAEVQEISGILERLAELENRIDEQAEAHKAAANADDEAQS</sequence>
<evidence type="ECO:0000256" key="2">
    <source>
        <dbReference type="SAM" id="MobiDB-lite"/>
    </source>
</evidence>
<organism evidence="3 4">
    <name type="scientific">Escherichia phage Skarpretter</name>
    <dbReference type="NCBI Taxonomy" id="2488654"/>
    <lineage>
        <taxon>Viruses</taxon>
        <taxon>Duplodnaviria</taxon>
        <taxon>Heunggongvirae</taxon>
        <taxon>Uroviricota</taxon>
        <taxon>Caudoviricetes</taxon>
        <taxon>Skarprettervirus</taxon>
        <taxon>Skarprettervirus skarpretter</taxon>
    </lineage>
</organism>
<dbReference type="GeneID" id="55008216"/>
<dbReference type="KEGG" id="vg:55008216"/>
<name>A0A3G8F5Q5_9CAUD</name>
<keyword evidence="4" id="KW-1185">Reference proteome</keyword>
<dbReference type="Proteomes" id="UP000279721">
    <property type="component" value="Segment"/>
</dbReference>
<evidence type="ECO:0000313" key="3">
    <source>
        <dbReference type="EMBL" id="AZF88671.1"/>
    </source>
</evidence>
<keyword evidence="1" id="KW-0175">Coiled coil</keyword>
<proteinExistence type="predicted"/>
<protein>
    <recommendedName>
        <fullName evidence="5">Terminase small subunit</fullName>
    </recommendedName>
</protein>
<feature type="region of interest" description="Disordered" evidence="2">
    <location>
        <begin position="1"/>
        <end position="39"/>
    </location>
</feature>
<feature type="coiled-coil region" evidence="1">
    <location>
        <begin position="152"/>
        <end position="179"/>
    </location>
</feature>
<dbReference type="EMBL" id="MK105855">
    <property type="protein sequence ID" value="AZF88671.1"/>
    <property type="molecule type" value="Genomic_DNA"/>
</dbReference>
<accession>A0A3G8F5Q5</accession>
<reference evidence="4" key="1">
    <citation type="submission" date="2018-10" db="EMBL/GenBank/DDBJ databases">
        <authorList>
            <person name="Olsen N.S."/>
            <person name="Kot W."/>
            <person name="Hansen L.H."/>
        </authorList>
    </citation>
    <scope>NUCLEOTIDE SEQUENCE [LARGE SCALE GENOMIC DNA]</scope>
</reference>
<evidence type="ECO:0008006" key="5">
    <source>
        <dbReference type="Google" id="ProtNLM"/>
    </source>
</evidence>